<keyword evidence="3" id="KW-1185">Reference proteome</keyword>
<dbReference type="InterPro" id="IPR055378">
    <property type="entry name" value="GH3_C"/>
</dbReference>
<sequence>MLLCSVLLHEFNTSIVAYTSYADTKTIRGHYVIYWELLIKDQENSPSHQVLDMCCLVMEESMNSVYRQGRVAENSIGPLEIRVVKNGTFEDLMDLSISRGASINQYKVPRCVNLTSILQMLDARVVSVHFSPAAPHWTPAGRS</sequence>
<reference evidence="3" key="1">
    <citation type="submission" date="2024-07" db="EMBL/GenBank/DDBJ databases">
        <title>Two chromosome-level genome assemblies of Korean endemic species Abeliophyllum distichum and Forsythia ovata (Oleaceae).</title>
        <authorList>
            <person name="Jang H."/>
        </authorList>
    </citation>
    <scope>NUCLEOTIDE SEQUENCE [LARGE SCALE GENOMIC DNA]</scope>
</reference>
<accession>A0ABD1UC23</accession>
<evidence type="ECO:0000259" key="1">
    <source>
        <dbReference type="Pfam" id="PF23572"/>
    </source>
</evidence>
<dbReference type="AlphaFoldDB" id="A0ABD1UC23"/>
<comment type="caution">
    <text evidence="2">The sequence shown here is derived from an EMBL/GenBank/DDBJ whole genome shotgun (WGS) entry which is preliminary data.</text>
</comment>
<evidence type="ECO:0000313" key="3">
    <source>
        <dbReference type="Proteomes" id="UP001604277"/>
    </source>
</evidence>
<dbReference type="InterPro" id="IPR004993">
    <property type="entry name" value="GH3"/>
</dbReference>
<dbReference type="PANTHER" id="PTHR31901:SF96">
    <property type="entry name" value="INDOLE-3-ACETIC ACID-AMIDO SYNTHETASE GH3.1-RELATED"/>
    <property type="match status" value="1"/>
</dbReference>
<dbReference type="PANTHER" id="PTHR31901">
    <property type="entry name" value="GH3 DOMAIN-CONTAINING PROTEIN"/>
    <property type="match status" value="1"/>
</dbReference>
<dbReference type="Pfam" id="PF23572">
    <property type="entry name" value="GH3_C"/>
    <property type="match status" value="1"/>
</dbReference>
<proteinExistence type="predicted"/>
<dbReference type="Proteomes" id="UP001604277">
    <property type="component" value="Unassembled WGS sequence"/>
</dbReference>
<protein>
    <submittedName>
        <fullName evidence="2">Indole-3-acetic acid-amido synthetase GH3.3</fullName>
    </submittedName>
</protein>
<gene>
    <name evidence="2" type="ORF">Fot_26454</name>
</gene>
<dbReference type="EMBL" id="JBFOLJ010000007">
    <property type="protein sequence ID" value="KAL2522531.1"/>
    <property type="molecule type" value="Genomic_DNA"/>
</dbReference>
<organism evidence="2 3">
    <name type="scientific">Forsythia ovata</name>
    <dbReference type="NCBI Taxonomy" id="205694"/>
    <lineage>
        <taxon>Eukaryota</taxon>
        <taxon>Viridiplantae</taxon>
        <taxon>Streptophyta</taxon>
        <taxon>Embryophyta</taxon>
        <taxon>Tracheophyta</taxon>
        <taxon>Spermatophyta</taxon>
        <taxon>Magnoliopsida</taxon>
        <taxon>eudicotyledons</taxon>
        <taxon>Gunneridae</taxon>
        <taxon>Pentapetalae</taxon>
        <taxon>asterids</taxon>
        <taxon>lamiids</taxon>
        <taxon>Lamiales</taxon>
        <taxon>Oleaceae</taxon>
        <taxon>Forsythieae</taxon>
        <taxon>Forsythia</taxon>
    </lineage>
</organism>
<evidence type="ECO:0000313" key="2">
    <source>
        <dbReference type="EMBL" id="KAL2522531.1"/>
    </source>
</evidence>
<feature type="domain" description="GH3 C-terminal" evidence="1">
    <location>
        <begin position="12"/>
        <end position="113"/>
    </location>
</feature>
<name>A0ABD1UC23_9LAMI</name>